<dbReference type="RefSeq" id="WP_320426036.1">
    <property type="nucleotide sequence ID" value="NZ_JAXCLA010000009.1"/>
</dbReference>
<accession>A0ABU5DP31</accession>
<comment type="caution">
    <text evidence="1">The sequence shown here is derived from an EMBL/GenBank/DDBJ whole genome shotgun (WGS) entry which is preliminary data.</text>
</comment>
<dbReference type="Proteomes" id="UP001285263">
    <property type="component" value="Unassembled WGS sequence"/>
</dbReference>
<gene>
    <name evidence="1" type="ORF">SNE35_26465</name>
</gene>
<name>A0ABU5DP31_9BURK</name>
<protein>
    <recommendedName>
        <fullName evidence="3">AraC family transcriptional regulator</fullName>
    </recommendedName>
</protein>
<evidence type="ECO:0008006" key="3">
    <source>
        <dbReference type="Google" id="ProtNLM"/>
    </source>
</evidence>
<proteinExistence type="predicted"/>
<keyword evidence="2" id="KW-1185">Reference proteome</keyword>
<reference evidence="1 2" key="1">
    <citation type="submission" date="2023-11" db="EMBL/GenBank/DDBJ databases">
        <title>Paucibacter sp. nov., isolated from fresh soil in Korea.</title>
        <authorList>
            <person name="Le N.T.T."/>
        </authorList>
    </citation>
    <scope>NUCLEOTIDE SEQUENCE [LARGE SCALE GENOMIC DNA]</scope>
    <source>
        <strain evidence="1 2">R3-3</strain>
    </source>
</reference>
<evidence type="ECO:0000313" key="2">
    <source>
        <dbReference type="Proteomes" id="UP001285263"/>
    </source>
</evidence>
<sequence length="114" mass="12319">MPTYSVNEAIESLEWLAGKDITVRGLLSFQFENVSLSHVPLADQAPGYASSIWLSVGSGSLSFDERICERLHGKVVLVEGTLQGPAPNLGGCGHFSLWPAEFVARTLERATTDN</sequence>
<evidence type="ECO:0000313" key="1">
    <source>
        <dbReference type="EMBL" id="MDY0748072.1"/>
    </source>
</evidence>
<organism evidence="1 2">
    <name type="scientific">Roseateles agri</name>
    <dbReference type="NCBI Taxonomy" id="3098619"/>
    <lineage>
        <taxon>Bacteria</taxon>
        <taxon>Pseudomonadati</taxon>
        <taxon>Pseudomonadota</taxon>
        <taxon>Betaproteobacteria</taxon>
        <taxon>Burkholderiales</taxon>
        <taxon>Sphaerotilaceae</taxon>
        <taxon>Roseateles</taxon>
    </lineage>
</organism>
<dbReference type="EMBL" id="JAXCLA010000009">
    <property type="protein sequence ID" value="MDY0748072.1"/>
    <property type="molecule type" value="Genomic_DNA"/>
</dbReference>